<dbReference type="InterPro" id="IPR000639">
    <property type="entry name" value="Epox_hydrolase-like"/>
</dbReference>
<dbReference type="PRINTS" id="PR00111">
    <property type="entry name" value="ABHYDROLASE"/>
</dbReference>
<dbReference type="Gene3D" id="3.40.50.1820">
    <property type="entry name" value="alpha/beta hydrolase"/>
    <property type="match status" value="1"/>
</dbReference>
<proteinExistence type="predicted"/>
<keyword evidence="1 3" id="KW-0378">Hydrolase</keyword>
<dbReference type="GO" id="GO:0016020">
    <property type="term" value="C:membrane"/>
    <property type="evidence" value="ECO:0007669"/>
    <property type="project" value="TreeGrafter"/>
</dbReference>
<dbReference type="Proteomes" id="UP000321805">
    <property type="component" value="Chromosome"/>
</dbReference>
<dbReference type="PRINTS" id="PR00412">
    <property type="entry name" value="EPOXHYDRLASE"/>
</dbReference>
<dbReference type="OrthoDB" id="2645723at2"/>
<feature type="domain" description="AB hydrolase-1" evidence="2">
    <location>
        <begin position="23"/>
        <end position="135"/>
    </location>
</feature>
<dbReference type="Pfam" id="PF00561">
    <property type="entry name" value="Abhydrolase_1"/>
    <property type="match status" value="1"/>
</dbReference>
<dbReference type="InterPro" id="IPR029058">
    <property type="entry name" value="AB_hydrolase_fold"/>
</dbReference>
<keyword evidence="4" id="KW-1185">Reference proteome</keyword>
<dbReference type="EMBL" id="CP042430">
    <property type="protein sequence ID" value="QEC48332.1"/>
    <property type="molecule type" value="Genomic_DNA"/>
</dbReference>
<dbReference type="InterPro" id="IPR050266">
    <property type="entry name" value="AB_hydrolase_sf"/>
</dbReference>
<evidence type="ECO:0000313" key="4">
    <source>
        <dbReference type="Proteomes" id="UP000321805"/>
    </source>
</evidence>
<dbReference type="SUPFAM" id="SSF53474">
    <property type="entry name" value="alpha/beta-Hydrolases"/>
    <property type="match status" value="1"/>
</dbReference>
<name>A0A5B8U6P5_9ACTN</name>
<gene>
    <name evidence="3" type="ORF">FSW04_12645</name>
</gene>
<evidence type="ECO:0000313" key="3">
    <source>
        <dbReference type="EMBL" id="QEC48332.1"/>
    </source>
</evidence>
<dbReference type="InterPro" id="IPR000073">
    <property type="entry name" value="AB_hydrolase_1"/>
</dbReference>
<protein>
    <submittedName>
        <fullName evidence="3">Alpha/beta hydrolase</fullName>
    </submittedName>
</protein>
<dbReference type="RefSeq" id="WP_146919750.1">
    <property type="nucleotide sequence ID" value="NZ_CP042430.1"/>
</dbReference>
<evidence type="ECO:0000256" key="1">
    <source>
        <dbReference type="ARBA" id="ARBA00022801"/>
    </source>
</evidence>
<reference evidence="3 4" key="1">
    <citation type="journal article" date="2018" name="J. Microbiol.">
        <title>Baekduia soli gen. nov., sp. nov., a novel bacterium isolated from the soil of Baekdu Mountain and proposal of a novel family name, Baekduiaceae fam. nov.</title>
        <authorList>
            <person name="An D.S."/>
            <person name="Siddiqi M.Z."/>
            <person name="Kim K.H."/>
            <person name="Yu H.S."/>
            <person name="Im W.T."/>
        </authorList>
    </citation>
    <scope>NUCLEOTIDE SEQUENCE [LARGE SCALE GENOMIC DNA]</scope>
    <source>
        <strain evidence="3 4">BR7-21</strain>
    </source>
</reference>
<dbReference type="PANTHER" id="PTHR43798">
    <property type="entry name" value="MONOACYLGLYCEROL LIPASE"/>
    <property type="match status" value="1"/>
</dbReference>
<dbReference type="PANTHER" id="PTHR43798:SF31">
    <property type="entry name" value="AB HYDROLASE SUPERFAMILY PROTEIN YCLE"/>
    <property type="match status" value="1"/>
</dbReference>
<accession>A0A5B8U6P5</accession>
<dbReference type="GO" id="GO:0016787">
    <property type="term" value="F:hydrolase activity"/>
    <property type="evidence" value="ECO:0007669"/>
    <property type="project" value="UniProtKB-KW"/>
</dbReference>
<organism evidence="3 4">
    <name type="scientific">Baekduia soli</name>
    <dbReference type="NCBI Taxonomy" id="496014"/>
    <lineage>
        <taxon>Bacteria</taxon>
        <taxon>Bacillati</taxon>
        <taxon>Actinomycetota</taxon>
        <taxon>Thermoleophilia</taxon>
        <taxon>Solirubrobacterales</taxon>
        <taxon>Baekduiaceae</taxon>
        <taxon>Baekduia</taxon>
    </lineage>
</organism>
<dbReference type="KEGG" id="bsol:FSW04_12645"/>
<evidence type="ECO:0000259" key="2">
    <source>
        <dbReference type="Pfam" id="PF00561"/>
    </source>
</evidence>
<sequence length="288" mass="32099">MPKTVLRSGIRIHHQSVGEGPDVVMVHGITGNLAVWHLRLVPALCDELRLHTYDLRGHGHSDTPPDGYTLDDMAADLVDLLDALELERPAIVGHSYGADIALYLAATHPGRVSKVIAIESALPALEAVRSDEDWVGWTYWVQALEGAGHVVPADRRSDLRYLMRATIDLPKQWGPLRGLPRNPKPMLRLLEETTLPEDYRRVGSLSLERIAEIRTPVVLMYQERSAFRDTFDYLRAHLPDVEPILLPATRWGHFGPLEQPELVAQHVRGRLLPADADAVEVVNGSCVD</sequence>
<dbReference type="AlphaFoldDB" id="A0A5B8U6P5"/>